<dbReference type="AlphaFoldDB" id="A0A916UX83"/>
<evidence type="ECO:0008006" key="3">
    <source>
        <dbReference type="Google" id="ProtNLM"/>
    </source>
</evidence>
<dbReference type="EMBL" id="BMED01000005">
    <property type="protein sequence ID" value="GGC92298.1"/>
    <property type="molecule type" value="Genomic_DNA"/>
</dbReference>
<evidence type="ECO:0000313" key="1">
    <source>
        <dbReference type="EMBL" id="GGC92298.1"/>
    </source>
</evidence>
<dbReference type="Pfam" id="PF11528">
    <property type="entry name" value="DUF3224"/>
    <property type="match status" value="1"/>
</dbReference>
<dbReference type="Proteomes" id="UP000637423">
    <property type="component" value="Unassembled WGS sequence"/>
</dbReference>
<dbReference type="InterPro" id="IPR021607">
    <property type="entry name" value="DUF3224"/>
</dbReference>
<protein>
    <recommendedName>
        <fullName evidence="3">DUF3224 domain-containing protein</fullName>
    </recommendedName>
</protein>
<sequence>MQAAGSFDVKLTPQTATPGIEAAHIGRMTIDKQFRGDLAGTSLGEMLAIRTEVQGSAGYVALERVTGTLQGRKGSFVLQHSGTMNRGASQLQLTVVPDSGTDELAGLSGSMAIEIDRGKHSYKMDYMLPSGASRNQ</sequence>
<dbReference type="Gene3D" id="2.40.350.10">
    <property type="entry name" value="SO1590-like"/>
    <property type="match status" value="1"/>
</dbReference>
<reference evidence="1" key="1">
    <citation type="journal article" date="2014" name="Int. J. Syst. Evol. Microbiol.">
        <title>Complete genome sequence of Corynebacterium casei LMG S-19264T (=DSM 44701T), isolated from a smear-ripened cheese.</title>
        <authorList>
            <consortium name="US DOE Joint Genome Institute (JGI-PGF)"/>
            <person name="Walter F."/>
            <person name="Albersmeier A."/>
            <person name="Kalinowski J."/>
            <person name="Ruckert C."/>
        </authorList>
    </citation>
    <scope>NUCLEOTIDE SEQUENCE</scope>
    <source>
        <strain evidence="1">CGMCC 1.10998</strain>
    </source>
</reference>
<comment type="caution">
    <text evidence="1">The sequence shown here is derived from an EMBL/GenBank/DDBJ whole genome shotgun (WGS) entry which is preliminary data.</text>
</comment>
<gene>
    <name evidence="1" type="ORF">GCM10011396_44470</name>
</gene>
<accession>A0A916UX83</accession>
<dbReference type="SUPFAM" id="SSF159238">
    <property type="entry name" value="SO1590-like"/>
    <property type="match status" value="1"/>
</dbReference>
<reference evidence="1" key="2">
    <citation type="submission" date="2020-09" db="EMBL/GenBank/DDBJ databases">
        <authorList>
            <person name="Sun Q."/>
            <person name="Zhou Y."/>
        </authorList>
    </citation>
    <scope>NUCLEOTIDE SEQUENCE</scope>
    <source>
        <strain evidence="1">CGMCC 1.10998</strain>
    </source>
</reference>
<evidence type="ECO:0000313" key="2">
    <source>
        <dbReference type="Proteomes" id="UP000637423"/>
    </source>
</evidence>
<name>A0A916UX83_9BURK</name>
<dbReference type="RefSeq" id="WP_188568316.1">
    <property type="nucleotide sequence ID" value="NZ_BMED01000005.1"/>
</dbReference>
<proteinExistence type="predicted"/>
<dbReference type="InterPro" id="IPR023159">
    <property type="entry name" value="SO1590-like_sf"/>
</dbReference>
<organism evidence="1 2">
    <name type="scientific">Undibacterium terreum</name>
    <dbReference type="NCBI Taxonomy" id="1224302"/>
    <lineage>
        <taxon>Bacteria</taxon>
        <taxon>Pseudomonadati</taxon>
        <taxon>Pseudomonadota</taxon>
        <taxon>Betaproteobacteria</taxon>
        <taxon>Burkholderiales</taxon>
        <taxon>Oxalobacteraceae</taxon>
        <taxon>Undibacterium</taxon>
    </lineage>
</organism>
<keyword evidence="2" id="KW-1185">Reference proteome</keyword>